<evidence type="ECO:0000313" key="2">
    <source>
        <dbReference type="EMBL" id="NMM50201.1"/>
    </source>
</evidence>
<protein>
    <submittedName>
        <fullName evidence="2">Gliding motility-associated C-terminal domain-containing protein</fullName>
    </submittedName>
</protein>
<sequence length="955" mass="107451">MNFNSDKFFSIASVLTILVLSLTISFSTYATHIRAGQITVQRISPSSLTYRIVFVGFRDSESGVEFGNGFLNFGDGNVIETSPSQFTIEELPQIRFLQRVTFTIEHTYQAPGYYKISYTEQNRNNFILNINNGNSVDIPFHVETQILIDPFLGVNSTPQLLIDPLDFAIGDRFYIHNPGAFDAEGDSIAYKFVTPKQGVGAEVPNFVPLDDPDLYFGQPVDKEDGTTPPDFSLDPITGDLIWDAPPNLDEVEFNVAFIIEEWRKVNGQYIRIGFVTRDMQIIVIESDNERPELIIPEDTCITAGTTLSLNPAATATDPDGDEVKIEAFGGPFVITNSPATYSPKPATWQFPEAELDFDWNTNCFHIRQSPWEIVFKVSDRHTINGDTSNVVSLVDFKTWQITVVGPPPNITDVFPMSARSIQLNWDEYECDSRIVSGFQIWRRVDSNPFEPGNCDVGMPEGTGYELVDIVGNEQTGYLDDDNGFGLSPGAQYCYRIVAVFRDPQGGESYVSNEVCATVVAEAPVITKVSVLETDQSNGEIEVEWLPPFDLTDPSFPPPYNYKVYRFTGFNGGANKTLVYEGSQTSFVDAGFDTENQPYHYQIELFDSNNNFVDTSAFASSVYLDIASGLESQTLSWSADVPWTNVSDEYPYHRIYRNNVNQNDPDQLVLIDSVNVIQSGLNYIDDGSFNNTPLVDSIEYCYVVRTSGTYGNPDIPEPLFNFSQRACAFLSDSIPPCPPLDLTINNLDVGSCEDFLFNQPCDFDDYFNELSWDINLDDECEEDVRLYNIYYSSTGEDGTFSLVGTTREPRFNHVDLNEYAGCYYITAIDRSGNESEPSNIVCRDNCPYYELPNVFTPNGDGFNDTFEAYSNQQSDFTKCPRFVESVEFKVFNSHGKEVYSYTSGNEKSILINWNGEGSNGQVLNPGVYYYIAKVRFRVLDPSKKEREYKGWVHLLE</sequence>
<dbReference type="Gene3D" id="2.60.40.4070">
    <property type="match status" value="1"/>
</dbReference>
<dbReference type="RefSeq" id="WP_169684563.1">
    <property type="nucleotide sequence ID" value="NZ_JABBNU010000011.1"/>
</dbReference>
<dbReference type="Proteomes" id="UP000559010">
    <property type="component" value="Unassembled WGS sequence"/>
</dbReference>
<dbReference type="InterPro" id="IPR013783">
    <property type="entry name" value="Ig-like_fold"/>
</dbReference>
<accession>A0A848J398</accession>
<dbReference type="InterPro" id="IPR036116">
    <property type="entry name" value="FN3_sf"/>
</dbReference>
<name>A0A848J398_9BACT</name>
<dbReference type="SUPFAM" id="SSF49265">
    <property type="entry name" value="Fibronectin type III"/>
    <property type="match status" value="1"/>
</dbReference>
<evidence type="ECO:0000259" key="1">
    <source>
        <dbReference type="PROSITE" id="PS50853"/>
    </source>
</evidence>
<reference evidence="2 3" key="1">
    <citation type="submission" date="2020-04" db="EMBL/GenBank/DDBJ databases">
        <title>Flammeovirgaceae bacterium KN852 isolated from deep sea.</title>
        <authorList>
            <person name="Zhang D.-C."/>
        </authorList>
    </citation>
    <scope>NUCLEOTIDE SEQUENCE [LARGE SCALE GENOMIC DNA]</scope>
    <source>
        <strain evidence="2 3">KN852</strain>
    </source>
</reference>
<feature type="domain" description="Fibronectin type-III" evidence="1">
    <location>
        <begin position="406"/>
        <end position="522"/>
    </location>
</feature>
<organism evidence="2 3">
    <name type="scientific">Marinigracilibium pacificum</name>
    <dbReference type="NCBI Taxonomy" id="2729599"/>
    <lineage>
        <taxon>Bacteria</taxon>
        <taxon>Pseudomonadati</taxon>
        <taxon>Bacteroidota</taxon>
        <taxon>Cytophagia</taxon>
        <taxon>Cytophagales</taxon>
        <taxon>Flammeovirgaceae</taxon>
        <taxon>Marinigracilibium</taxon>
    </lineage>
</organism>
<dbReference type="CDD" id="cd00063">
    <property type="entry name" value="FN3"/>
    <property type="match status" value="1"/>
</dbReference>
<dbReference type="InterPro" id="IPR003961">
    <property type="entry name" value="FN3_dom"/>
</dbReference>
<dbReference type="PROSITE" id="PS50853">
    <property type="entry name" value="FN3"/>
    <property type="match status" value="1"/>
</dbReference>
<dbReference type="EMBL" id="JABBNU010000011">
    <property type="protein sequence ID" value="NMM50201.1"/>
    <property type="molecule type" value="Genomic_DNA"/>
</dbReference>
<keyword evidence="3" id="KW-1185">Reference proteome</keyword>
<comment type="caution">
    <text evidence="2">The sequence shown here is derived from an EMBL/GenBank/DDBJ whole genome shotgun (WGS) entry which is preliminary data.</text>
</comment>
<evidence type="ECO:0000313" key="3">
    <source>
        <dbReference type="Proteomes" id="UP000559010"/>
    </source>
</evidence>
<dbReference type="Gene3D" id="2.60.40.10">
    <property type="entry name" value="Immunoglobulins"/>
    <property type="match status" value="3"/>
</dbReference>
<proteinExistence type="predicted"/>
<dbReference type="AlphaFoldDB" id="A0A848J398"/>
<gene>
    <name evidence="2" type="ORF">HH304_17465</name>
</gene>
<dbReference type="Pfam" id="PF13585">
    <property type="entry name" value="CHU_C"/>
    <property type="match status" value="1"/>
</dbReference>